<name>A0AAF0Q3L1_SOLVR</name>
<organism evidence="8 9">
    <name type="scientific">Solanum verrucosum</name>
    <dbReference type="NCBI Taxonomy" id="315347"/>
    <lineage>
        <taxon>Eukaryota</taxon>
        <taxon>Viridiplantae</taxon>
        <taxon>Streptophyta</taxon>
        <taxon>Embryophyta</taxon>
        <taxon>Tracheophyta</taxon>
        <taxon>Spermatophyta</taxon>
        <taxon>Magnoliopsida</taxon>
        <taxon>eudicotyledons</taxon>
        <taxon>Gunneridae</taxon>
        <taxon>Pentapetalae</taxon>
        <taxon>asterids</taxon>
        <taxon>lamiids</taxon>
        <taxon>Solanales</taxon>
        <taxon>Solanaceae</taxon>
        <taxon>Solanoideae</taxon>
        <taxon>Solaneae</taxon>
        <taxon>Solanum</taxon>
    </lineage>
</organism>
<dbReference type="Gene3D" id="3.40.30.10">
    <property type="entry name" value="Glutaredoxin"/>
    <property type="match status" value="1"/>
</dbReference>
<keyword evidence="3" id="KW-0934">Plastid</keyword>
<dbReference type="SUPFAM" id="SSF47473">
    <property type="entry name" value="EF-hand"/>
    <property type="match status" value="1"/>
</dbReference>
<dbReference type="FunFam" id="3.40.30.10:FF:000195">
    <property type="entry name" value="thioredoxin-like fold domain-containing protein MRL7, chloroplastic"/>
    <property type="match status" value="1"/>
</dbReference>
<dbReference type="InterPro" id="IPR044701">
    <property type="entry name" value="MRL7/MRL7L"/>
</dbReference>
<evidence type="ECO:0000256" key="4">
    <source>
        <dbReference type="ARBA" id="ARBA00022837"/>
    </source>
</evidence>
<protein>
    <recommendedName>
        <fullName evidence="7">EF-hand domain-containing protein</fullName>
    </recommendedName>
</protein>
<dbReference type="PANTHER" id="PTHR34669:SF2">
    <property type="entry name" value="THIOREDOXIN-LIKE FOLD DOMAIN-CONTAINING PROTEIN MRL7, CHLOROPLASTIC"/>
    <property type="match status" value="1"/>
</dbReference>
<feature type="compositionally biased region" description="Basic and acidic residues" evidence="6">
    <location>
        <begin position="207"/>
        <end position="222"/>
    </location>
</feature>
<dbReference type="AlphaFoldDB" id="A0AAF0Q3L1"/>
<keyword evidence="4" id="KW-0106">Calcium</keyword>
<proteinExistence type="predicted"/>
<comment type="subcellular location">
    <subcellularLocation>
        <location evidence="1">Plastid</location>
        <location evidence="1">Chloroplast stroma</location>
        <location evidence="1">Chloroplast nucleoid</location>
    </subcellularLocation>
</comment>
<gene>
    <name evidence="8" type="ORF">MTR67_009571</name>
</gene>
<dbReference type="GO" id="GO:0042644">
    <property type="term" value="C:chloroplast nucleoid"/>
    <property type="evidence" value="ECO:0007669"/>
    <property type="project" value="UniProtKB-SubCell"/>
</dbReference>
<dbReference type="PROSITE" id="PS00018">
    <property type="entry name" value="EF_HAND_1"/>
    <property type="match status" value="1"/>
</dbReference>
<keyword evidence="5" id="KW-0809">Transit peptide</keyword>
<dbReference type="InterPro" id="IPR018247">
    <property type="entry name" value="EF_Hand_1_Ca_BS"/>
</dbReference>
<feature type="domain" description="EF-hand" evidence="7">
    <location>
        <begin position="58"/>
        <end position="93"/>
    </location>
</feature>
<dbReference type="InterPro" id="IPR036249">
    <property type="entry name" value="Thioredoxin-like_sf"/>
</dbReference>
<evidence type="ECO:0000256" key="6">
    <source>
        <dbReference type="SAM" id="MobiDB-lite"/>
    </source>
</evidence>
<evidence type="ECO:0000313" key="8">
    <source>
        <dbReference type="EMBL" id="WMV16186.1"/>
    </source>
</evidence>
<dbReference type="Proteomes" id="UP001234989">
    <property type="component" value="Chromosome 2"/>
</dbReference>
<dbReference type="Gene3D" id="1.10.238.10">
    <property type="entry name" value="EF-hand"/>
    <property type="match status" value="1"/>
</dbReference>
<evidence type="ECO:0000256" key="3">
    <source>
        <dbReference type="ARBA" id="ARBA00022640"/>
    </source>
</evidence>
<keyword evidence="9" id="KW-1185">Reference proteome</keyword>
<evidence type="ECO:0000313" key="9">
    <source>
        <dbReference type="Proteomes" id="UP001234989"/>
    </source>
</evidence>
<feature type="region of interest" description="Disordered" evidence="6">
    <location>
        <begin position="259"/>
        <end position="304"/>
    </location>
</feature>
<dbReference type="PROSITE" id="PS50222">
    <property type="entry name" value="EF_HAND_2"/>
    <property type="match status" value="1"/>
</dbReference>
<dbReference type="InterPro" id="IPR002048">
    <property type="entry name" value="EF_hand_dom"/>
</dbReference>
<dbReference type="EMBL" id="CP133613">
    <property type="protein sequence ID" value="WMV16186.1"/>
    <property type="molecule type" value="Genomic_DNA"/>
</dbReference>
<accession>A0AAF0Q3L1</accession>
<feature type="compositionally biased region" description="Acidic residues" evidence="6">
    <location>
        <begin position="279"/>
        <end position="294"/>
    </location>
</feature>
<evidence type="ECO:0000256" key="5">
    <source>
        <dbReference type="ARBA" id="ARBA00022946"/>
    </source>
</evidence>
<dbReference type="GO" id="GO:0006355">
    <property type="term" value="P:regulation of DNA-templated transcription"/>
    <property type="evidence" value="ECO:0007669"/>
    <property type="project" value="InterPro"/>
</dbReference>
<dbReference type="Pfam" id="PF13833">
    <property type="entry name" value="EF-hand_8"/>
    <property type="match status" value="1"/>
</dbReference>
<dbReference type="GO" id="GO:0009658">
    <property type="term" value="P:chloroplast organization"/>
    <property type="evidence" value="ECO:0007669"/>
    <property type="project" value="InterPro"/>
</dbReference>
<keyword evidence="2" id="KW-0150">Chloroplast</keyword>
<dbReference type="InterPro" id="IPR011992">
    <property type="entry name" value="EF-hand-dom_pair"/>
</dbReference>
<reference evidence="8" key="1">
    <citation type="submission" date="2023-08" db="EMBL/GenBank/DDBJ databases">
        <title>A de novo genome assembly of Solanum verrucosum Schlechtendal, a Mexican diploid species geographically isolated from the other diploid A-genome species in potato relatives.</title>
        <authorList>
            <person name="Hosaka K."/>
        </authorList>
    </citation>
    <scope>NUCLEOTIDE SEQUENCE</scope>
    <source>
        <tissue evidence="8">Young leaves</tissue>
    </source>
</reference>
<evidence type="ECO:0000256" key="2">
    <source>
        <dbReference type="ARBA" id="ARBA00022528"/>
    </source>
</evidence>
<feature type="region of interest" description="Disordered" evidence="6">
    <location>
        <begin position="185"/>
        <end position="242"/>
    </location>
</feature>
<feature type="compositionally biased region" description="Basic and acidic residues" evidence="6">
    <location>
        <begin position="295"/>
        <end position="304"/>
    </location>
</feature>
<dbReference type="SUPFAM" id="SSF52833">
    <property type="entry name" value="Thioredoxin-like"/>
    <property type="match status" value="1"/>
</dbReference>
<feature type="compositionally biased region" description="Basic and acidic residues" evidence="6">
    <location>
        <begin position="185"/>
        <end position="196"/>
    </location>
</feature>
<dbReference type="PANTHER" id="PTHR34669">
    <property type="entry name" value="THIOREDOXIN-LIKE FOLD DOMAIN-CONTAINING PROTEIN MRL7L, CHLOROPLASTIC"/>
    <property type="match status" value="1"/>
</dbReference>
<dbReference type="GO" id="GO:0005509">
    <property type="term" value="F:calcium ion binding"/>
    <property type="evidence" value="ECO:0007669"/>
    <property type="project" value="InterPro"/>
</dbReference>
<evidence type="ECO:0000256" key="1">
    <source>
        <dbReference type="ARBA" id="ARBA00004595"/>
    </source>
</evidence>
<feature type="compositionally biased region" description="Basic and acidic residues" evidence="6">
    <location>
        <begin position="262"/>
        <end position="278"/>
    </location>
</feature>
<sequence length="482" mass="55377">MVHLEFQDLLPIMARKLGGEGLINELCKGYRMLMDGEKGVITIDSLKKNSELMGLQEFSEEELKNMIREGDMDGDGALDQIEFCILMFRLSPDLLLMAQQLLHKADQQQNIASCIKSYPRRDFNPPSKVFKRRKMVIHSALNLNFCAISSLSALKAGQQCSSCSFSNFLLPPPLKRLTCFATSRKSEEEHVSDPKHNSGSRPRKATRSQENKISHNEDKDSAKIFPTTIPKKPRRGRRSEAAAVEDFVRDSLEKTFASIREQNSDMMKDTENILKDRVDDDTDSDESSDDEDDSSRDKKEKKMIIEEEDPNWPLDADVGWGIRASEYFDKHPIKNVIGEDGVEINWEGEIDDCWVKEINCLEWESFAFHPSPLIVLVFERYNRASDNWKALKELEKAAKVYWSAKERLPPRTVKIDINIERDLAYALKVKESPQILFLRGNRILYREKEIRTADDLVQMIAYFYYNAKKPSCIDDAALSQQS</sequence>
<evidence type="ECO:0000259" key="7">
    <source>
        <dbReference type="PROSITE" id="PS50222"/>
    </source>
</evidence>